<keyword evidence="1 4" id="KW-0808">Transferase</keyword>
<dbReference type="PROSITE" id="PS51186">
    <property type="entry name" value="GNAT"/>
    <property type="match status" value="1"/>
</dbReference>
<proteinExistence type="predicted"/>
<evidence type="ECO:0000313" key="5">
    <source>
        <dbReference type="Proteomes" id="UP001597118"/>
    </source>
</evidence>
<name>A0ABW4I8R4_9SPHI</name>
<dbReference type="Gene3D" id="3.40.630.30">
    <property type="match status" value="1"/>
</dbReference>
<accession>A0ABW4I8R4</accession>
<dbReference type="InterPro" id="IPR050832">
    <property type="entry name" value="Bact_Acetyltransf"/>
</dbReference>
<dbReference type="GO" id="GO:0016746">
    <property type="term" value="F:acyltransferase activity"/>
    <property type="evidence" value="ECO:0007669"/>
    <property type="project" value="UniProtKB-KW"/>
</dbReference>
<dbReference type="Proteomes" id="UP001597118">
    <property type="component" value="Unassembled WGS sequence"/>
</dbReference>
<dbReference type="EC" id="2.3.-.-" evidence="4"/>
<keyword evidence="2 4" id="KW-0012">Acyltransferase</keyword>
<feature type="domain" description="N-acetyltransferase" evidence="3">
    <location>
        <begin position="1"/>
        <end position="142"/>
    </location>
</feature>
<dbReference type="Pfam" id="PF00583">
    <property type="entry name" value="Acetyltransf_1"/>
    <property type="match status" value="1"/>
</dbReference>
<gene>
    <name evidence="4" type="ORF">ACFSAH_02205</name>
</gene>
<organism evidence="4 5">
    <name type="scientific">Pseudopedobacter beijingensis</name>
    <dbReference type="NCBI Taxonomy" id="1207056"/>
    <lineage>
        <taxon>Bacteria</taxon>
        <taxon>Pseudomonadati</taxon>
        <taxon>Bacteroidota</taxon>
        <taxon>Sphingobacteriia</taxon>
        <taxon>Sphingobacteriales</taxon>
        <taxon>Sphingobacteriaceae</taxon>
        <taxon>Pseudopedobacter</taxon>
    </lineage>
</organism>
<dbReference type="RefSeq" id="WP_379661055.1">
    <property type="nucleotide sequence ID" value="NZ_JBHUDG010000003.1"/>
</dbReference>
<dbReference type="InterPro" id="IPR000182">
    <property type="entry name" value="GNAT_dom"/>
</dbReference>
<protein>
    <submittedName>
        <fullName evidence="4">GNAT family N-acetyltransferase</fullName>
        <ecNumber evidence="4">2.3.-.-</ecNumber>
    </submittedName>
</protein>
<evidence type="ECO:0000313" key="4">
    <source>
        <dbReference type="EMBL" id="MFD1628668.1"/>
    </source>
</evidence>
<dbReference type="InterPro" id="IPR016181">
    <property type="entry name" value="Acyl_CoA_acyltransferase"/>
</dbReference>
<evidence type="ECO:0000259" key="3">
    <source>
        <dbReference type="PROSITE" id="PS51186"/>
    </source>
</evidence>
<keyword evidence="5" id="KW-1185">Reference proteome</keyword>
<comment type="caution">
    <text evidence="4">The sequence shown here is derived from an EMBL/GenBank/DDBJ whole genome shotgun (WGS) entry which is preliminary data.</text>
</comment>
<dbReference type="SUPFAM" id="SSF55729">
    <property type="entry name" value="Acyl-CoA N-acyltransferases (Nat)"/>
    <property type="match status" value="1"/>
</dbReference>
<dbReference type="PANTHER" id="PTHR43877">
    <property type="entry name" value="AMINOALKYLPHOSPHONATE N-ACETYLTRANSFERASE-RELATED-RELATED"/>
    <property type="match status" value="1"/>
</dbReference>
<dbReference type="PANTHER" id="PTHR43877:SF8">
    <property type="entry name" value="N-ACETYLGLUTAMATE SYNTHASE-RELATED"/>
    <property type="match status" value="1"/>
</dbReference>
<sequence length="142" mass="15966">MTIKILTKKDLNEVVSKRISSLFRQLSTSKKQQELSALLDQNNLTIAAYIEDTEILGIASLGSYKTISGYKGWIEDVVVDENARGKGIGRKLIEKLLEVGNQQGLTEILLFTEEHRQAAIHLYESLGFTQKNSMIYNHKLAV</sequence>
<evidence type="ECO:0000256" key="2">
    <source>
        <dbReference type="ARBA" id="ARBA00023315"/>
    </source>
</evidence>
<reference evidence="5" key="1">
    <citation type="journal article" date="2019" name="Int. J. Syst. Evol. Microbiol.">
        <title>The Global Catalogue of Microorganisms (GCM) 10K type strain sequencing project: providing services to taxonomists for standard genome sequencing and annotation.</title>
        <authorList>
            <consortium name="The Broad Institute Genomics Platform"/>
            <consortium name="The Broad Institute Genome Sequencing Center for Infectious Disease"/>
            <person name="Wu L."/>
            <person name="Ma J."/>
        </authorList>
    </citation>
    <scope>NUCLEOTIDE SEQUENCE [LARGE SCALE GENOMIC DNA]</scope>
    <source>
        <strain evidence="5">CCUG 53762</strain>
    </source>
</reference>
<dbReference type="CDD" id="cd04301">
    <property type="entry name" value="NAT_SF"/>
    <property type="match status" value="1"/>
</dbReference>
<evidence type="ECO:0000256" key="1">
    <source>
        <dbReference type="ARBA" id="ARBA00022679"/>
    </source>
</evidence>
<dbReference type="EMBL" id="JBHUDG010000003">
    <property type="protein sequence ID" value="MFD1628668.1"/>
    <property type="molecule type" value="Genomic_DNA"/>
</dbReference>